<dbReference type="PANTHER" id="PTHR45902">
    <property type="entry name" value="LATROPHILIN RECEPTOR-LIKE PROTEIN A"/>
    <property type="match status" value="1"/>
</dbReference>
<dbReference type="InterPro" id="IPR017981">
    <property type="entry name" value="GPCR_2-like_7TM"/>
</dbReference>
<feature type="transmembrane region" description="Helical" evidence="6">
    <location>
        <begin position="289"/>
        <end position="306"/>
    </location>
</feature>
<feature type="transmembrane region" description="Helical" evidence="6">
    <location>
        <begin position="109"/>
        <end position="134"/>
    </location>
</feature>
<dbReference type="OrthoDB" id="6134459at2759"/>
<dbReference type="PANTHER" id="PTHR45902:SF1">
    <property type="entry name" value="LATROPHILIN RECEPTOR-LIKE PROTEIN A"/>
    <property type="match status" value="1"/>
</dbReference>
<reference evidence="8 9" key="1">
    <citation type="journal article" date="2020" name="Cell">
        <title>Large-Scale Comparative Analyses of Tick Genomes Elucidate Their Genetic Diversity and Vector Capacities.</title>
        <authorList>
            <consortium name="Tick Genome and Microbiome Consortium (TIGMIC)"/>
            <person name="Jia N."/>
            <person name="Wang J."/>
            <person name="Shi W."/>
            <person name="Du L."/>
            <person name="Sun Y."/>
            <person name="Zhan W."/>
            <person name="Jiang J.F."/>
            <person name="Wang Q."/>
            <person name="Zhang B."/>
            <person name="Ji P."/>
            <person name="Bell-Sakyi L."/>
            <person name="Cui X.M."/>
            <person name="Yuan T.T."/>
            <person name="Jiang B.G."/>
            <person name="Yang W.F."/>
            <person name="Lam T.T."/>
            <person name="Chang Q.C."/>
            <person name="Ding S.J."/>
            <person name="Wang X.J."/>
            <person name="Zhu J.G."/>
            <person name="Ruan X.D."/>
            <person name="Zhao L."/>
            <person name="Wei J.T."/>
            <person name="Ye R.Z."/>
            <person name="Que T.C."/>
            <person name="Du C.H."/>
            <person name="Zhou Y.H."/>
            <person name="Cheng J.X."/>
            <person name="Dai P.F."/>
            <person name="Guo W.B."/>
            <person name="Han X.H."/>
            <person name="Huang E.J."/>
            <person name="Li L.F."/>
            <person name="Wei W."/>
            <person name="Gao Y.C."/>
            <person name="Liu J.Z."/>
            <person name="Shao H.Z."/>
            <person name="Wang X."/>
            <person name="Wang C.C."/>
            <person name="Yang T.C."/>
            <person name="Huo Q.B."/>
            <person name="Li W."/>
            <person name="Chen H.Y."/>
            <person name="Chen S.E."/>
            <person name="Zhou L.G."/>
            <person name="Ni X.B."/>
            <person name="Tian J.H."/>
            <person name="Sheng Y."/>
            <person name="Liu T."/>
            <person name="Pan Y.S."/>
            <person name="Xia L.Y."/>
            <person name="Li J."/>
            <person name="Zhao F."/>
            <person name="Cao W.C."/>
        </authorList>
    </citation>
    <scope>NUCLEOTIDE SEQUENCE [LARGE SCALE GENOMIC DNA]</scope>
    <source>
        <strain evidence="8">HaeL-2018</strain>
    </source>
</reference>
<evidence type="ECO:0000313" key="8">
    <source>
        <dbReference type="EMBL" id="KAH9379337.1"/>
    </source>
</evidence>
<feature type="transmembrane region" description="Helical" evidence="6">
    <location>
        <begin position="261"/>
        <end position="283"/>
    </location>
</feature>
<dbReference type="PROSITE" id="PS50261">
    <property type="entry name" value="G_PROTEIN_RECEP_F2_4"/>
    <property type="match status" value="1"/>
</dbReference>
<dbReference type="Pfam" id="PF00002">
    <property type="entry name" value="7tm_2"/>
    <property type="match status" value="1"/>
</dbReference>
<feature type="region of interest" description="Disordered" evidence="5">
    <location>
        <begin position="326"/>
        <end position="348"/>
    </location>
</feature>
<dbReference type="InterPro" id="IPR053231">
    <property type="entry name" value="GPCR_LN-TM7"/>
</dbReference>
<name>A0A9J6GWR3_HAELO</name>
<keyword evidence="3 6" id="KW-1133">Transmembrane helix</keyword>
<comment type="subcellular location">
    <subcellularLocation>
        <location evidence="1">Membrane</location>
        <topology evidence="1">Multi-pass membrane protein</topology>
    </subcellularLocation>
</comment>
<evidence type="ECO:0000256" key="4">
    <source>
        <dbReference type="ARBA" id="ARBA00023136"/>
    </source>
</evidence>
<dbReference type="Gene3D" id="1.20.1070.10">
    <property type="entry name" value="Rhodopsin 7-helix transmembrane proteins"/>
    <property type="match status" value="1"/>
</dbReference>
<evidence type="ECO:0000259" key="7">
    <source>
        <dbReference type="PROSITE" id="PS50261"/>
    </source>
</evidence>
<keyword evidence="4 6" id="KW-0472">Membrane</keyword>
<gene>
    <name evidence="8" type="ORF">HPB48_015140</name>
</gene>
<feature type="transmembrane region" description="Helical" evidence="6">
    <location>
        <begin position="199"/>
        <end position="222"/>
    </location>
</feature>
<proteinExistence type="predicted"/>
<sequence>MPNTMAIATSDTPLASTVSSPALDMNRRETNRQLRLRRRHLSEIATTERTTTSQSSACPCQYVALCSRWPCFAFTKMLEASRPKCTLCLSVTILVTHVLYLIANCFTVPPLLCLISAILLHYGFLSTFFWTSVLSYDIWRGVTAMKLYSTRRKTLALYGALAWGLPLAIVSAAFTVNWTTPDSELSPGYGRLGCWIGTFYGLITYFLVPMATLLLFCLCLYLRTICYIRNTALAAGSLREPAEDTSEDGLQRKQQRSHMSLFARLALIMGATWAIAFIGIFVPSVAFDIITNALVGCQGLYLFLAFKDYRYFCSCVQKRTSLTPLNGSPGTSHSDLASSKKSSRSKST</sequence>
<dbReference type="GO" id="GO:0016020">
    <property type="term" value="C:membrane"/>
    <property type="evidence" value="ECO:0007669"/>
    <property type="project" value="UniProtKB-SubCell"/>
</dbReference>
<feature type="region of interest" description="Disordered" evidence="5">
    <location>
        <begin position="1"/>
        <end position="22"/>
    </location>
</feature>
<dbReference type="InterPro" id="IPR000832">
    <property type="entry name" value="GPCR_2_secretin-like"/>
</dbReference>
<dbReference type="SUPFAM" id="SSF81321">
    <property type="entry name" value="Family A G protein-coupled receptor-like"/>
    <property type="match status" value="1"/>
</dbReference>
<evidence type="ECO:0000256" key="2">
    <source>
        <dbReference type="ARBA" id="ARBA00022692"/>
    </source>
</evidence>
<protein>
    <recommendedName>
        <fullName evidence="7">G-protein coupled receptors family 2 profile 2 domain-containing protein</fullName>
    </recommendedName>
</protein>
<dbReference type="EMBL" id="JABSTR010000009">
    <property type="protein sequence ID" value="KAH9379337.1"/>
    <property type="molecule type" value="Genomic_DNA"/>
</dbReference>
<evidence type="ECO:0000256" key="6">
    <source>
        <dbReference type="SAM" id="Phobius"/>
    </source>
</evidence>
<dbReference type="AlphaFoldDB" id="A0A9J6GWR3"/>
<feature type="compositionally biased region" description="Polar residues" evidence="5">
    <location>
        <begin position="1"/>
        <end position="20"/>
    </location>
</feature>
<evidence type="ECO:0000256" key="3">
    <source>
        <dbReference type="ARBA" id="ARBA00022989"/>
    </source>
</evidence>
<dbReference type="VEuPathDB" id="VectorBase:HLOH_053779"/>
<organism evidence="8 9">
    <name type="scientific">Haemaphysalis longicornis</name>
    <name type="common">Bush tick</name>
    <dbReference type="NCBI Taxonomy" id="44386"/>
    <lineage>
        <taxon>Eukaryota</taxon>
        <taxon>Metazoa</taxon>
        <taxon>Ecdysozoa</taxon>
        <taxon>Arthropoda</taxon>
        <taxon>Chelicerata</taxon>
        <taxon>Arachnida</taxon>
        <taxon>Acari</taxon>
        <taxon>Parasitiformes</taxon>
        <taxon>Ixodida</taxon>
        <taxon>Ixodoidea</taxon>
        <taxon>Ixodidae</taxon>
        <taxon>Haemaphysalinae</taxon>
        <taxon>Haemaphysalis</taxon>
    </lineage>
</organism>
<keyword evidence="2 6" id="KW-0812">Transmembrane</keyword>
<keyword evidence="9" id="KW-1185">Reference proteome</keyword>
<evidence type="ECO:0000256" key="1">
    <source>
        <dbReference type="ARBA" id="ARBA00004141"/>
    </source>
</evidence>
<dbReference type="GO" id="GO:0004930">
    <property type="term" value="F:G protein-coupled receptor activity"/>
    <property type="evidence" value="ECO:0007669"/>
    <property type="project" value="InterPro"/>
</dbReference>
<evidence type="ECO:0000313" key="9">
    <source>
        <dbReference type="Proteomes" id="UP000821853"/>
    </source>
</evidence>
<evidence type="ECO:0000256" key="5">
    <source>
        <dbReference type="SAM" id="MobiDB-lite"/>
    </source>
</evidence>
<comment type="caution">
    <text evidence="8">The sequence shown here is derived from an EMBL/GenBank/DDBJ whole genome shotgun (WGS) entry which is preliminary data.</text>
</comment>
<accession>A0A9J6GWR3</accession>
<dbReference type="Proteomes" id="UP000821853">
    <property type="component" value="Unassembled WGS sequence"/>
</dbReference>
<dbReference type="GO" id="GO:0007166">
    <property type="term" value="P:cell surface receptor signaling pathway"/>
    <property type="evidence" value="ECO:0007669"/>
    <property type="project" value="InterPro"/>
</dbReference>
<feature type="domain" description="G-protein coupled receptors family 2 profile 2" evidence="7">
    <location>
        <begin position="72"/>
        <end position="310"/>
    </location>
</feature>
<feature type="transmembrane region" description="Helical" evidence="6">
    <location>
        <begin position="155"/>
        <end position="179"/>
    </location>
</feature>
<dbReference type="CDD" id="cd15039">
    <property type="entry name" value="7tmB3_Methuselah-like"/>
    <property type="match status" value="1"/>
</dbReference>
<feature type="transmembrane region" description="Helical" evidence="6">
    <location>
        <begin position="85"/>
        <end position="103"/>
    </location>
</feature>
<dbReference type="OMA" id="YFFVPMA"/>